<dbReference type="SUPFAM" id="SSF117281">
    <property type="entry name" value="Kelch motif"/>
    <property type="match status" value="1"/>
</dbReference>
<organism evidence="13 14">
    <name type="scientific">Rubus argutus</name>
    <name type="common">Southern blackberry</name>
    <dbReference type="NCBI Taxonomy" id="59490"/>
    <lineage>
        <taxon>Eukaryota</taxon>
        <taxon>Viridiplantae</taxon>
        <taxon>Streptophyta</taxon>
        <taxon>Embryophyta</taxon>
        <taxon>Tracheophyta</taxon>
        <taxon>Spermatophyta</taxon>
        <taxon>Magnoliopsida</taxon>
        <taxon>eudicotyledons</taxon>
        <taxon>Gunneridae</taxon>
        <taxon>Pentapetalae</taxon>
        <taxon>rosids</taxon>
        <taxon>fabids</taxon>
        <taxon>Rosales</taxon>
        <taxon>Rosaceae</taxon>
        <taxon>Rosoideae</taxon>
        <taxon>Rosoideae incertae sedis</taxon>
        <taxon>Rubus</taxon>
    </lineage>
</organism>
<evidence type="ECO:0000256" key="5">
    <source>
        <dbReference type="ARBA" id="ARBA00022692"/>
    </source>
</evidence>
<sequence>MGKYSRVDGKKSLNYCSTTSLVVFVAFCLVGIWMLMSSVVPFQSQNLSTEENATGKSSKHYEDSSGGLSETVTRGHDNGSDSQSETNSDIEINQNVSQDESVSTSEENQGEGVSKEVSEVKVDSESDNGDEGNQQEKIVKESSDEEIETEEEPKTDNENDGNGKVNDQEASSGDGKSNSEALLTEEVGGKTSETEQTELEASSGVNTSENQEGEEKLEGDETADEKKQEDEVPSQTEEENVEKNQDGNSEESDTSNNMKIEKETQKSSVSKYQSEYGWKLCNVTAGSDYIPCLDNWNSIRRLPSTMYYEHRERHCPEEASTCLVPLPEGYKRPIQWPTSREKIWYHNVPHTKLAVVKGHQIWVKVTGEYLTFPCGGTQFKNGALHYIDFIQKLFRISVRRARGRMGEVECYLYMQFKEHVNRVNLNKLEQNQCPELELVADFQKESLPQGMCAFLKDSNYLYMVGGERTLRDDDDWDFDDEDDLKLCDAFSSDVFVLDSSNGKISPLPSFPKPNTAKTNARALATINGKVYVMNLMPYYRSTGLPSFECFDSLKWLWEELPAPPDCAMASYRYHFVVGPKIYLHTLYGLYCYNVDESPTKWESIEKTKWQLDLYTLSYYSDDEFESDCNQMEELLDDSVPMKLAFPYYSICFAEPGQGGLAVGYTPKGLAAYLFAPDGDLQFQELLHSLNEDPKLPSLNQTYFGGKVCYAGDSKFCLILSGRINQSTWSLGIATFDVKFKTRVAINGDGGGIHFYHENPLCYHQFDDVDSRLWNPHRFEENYMLPRLYNYDIFPDAFVMSSEPKSEPKREADSMEANYDGSQNLSTEENATSKSSKHYEDSSGGLSETVTRGDDNGSDSQSVTNSDIEINQNVSQDESVTTSEENQEEGVSREVSEVKDDSESDNGDEGNQQEKIVKESSDEKIETEEEPKTDNENDGDGKVNDQGASSGDESNSEAGLTEEVGGKMSETEQIELEASSGVNTSEIQEGEEKLKGDETADEKKPEDEVPSQTEEETVEKNQDGNSEENDTSNNMEIEKETQKSSVSKYQSEYGWKLCNVTAGPDYIPCLDNWKSIRKLPSTMHYEHRERHCPEEASTCLVPLPEGYKRPIQWPTSREKIWYHNVPHTKLAVVKGHQNWVKVTGEYLTFPGGGTQFKNGALHYIDFIQKSRPDIAWGKRSRVILDVGCGVASFGGFLFDRDVLAMSFAPKDEHEAQVQFALERGIPAISAVMGTTRLPYPSSVFDLVHCARCRVPWHVEGGKLLLELNRVLRPGGYFVWSATPVYQKLPEDVGIWKAMSKLTKSMCWDLVVINKDKLNQVAAAVYRKPSTNECYNKRVRNEPALCNESDDPNAAWKVPLEACIHRVPEDASDRGSRWPPQWPLRLEKPPYWLKSQLDVDGKSAPEDFISDYKHWKNVVSKTYLNGMGINWSSVRNVLDMRAVYGGFAAALKDLKVWVMNVVPPIDSRDTLAIIFERGLIGMYHDWCESFSTYPRTYDVVHADHLFSVLKKRCNLVAVIAEVDRILRPEGKLIVWDDAETLNEIESMAKSLQWDIRFTYSKDNKGLLCIQKTFWRPTKQETILSAIA</sequence>
<evidence type="ECO:0000256" key="2">
    <source>
        <dbReference type="ARBA" id="ARBA00008361"/>
    </source>
</evidence>
<evidence type="ECO:0000256" key="3">
    <source>
        <dbReference type="ARBA" id="ARBA00022603"/>
    </source>
</evidence>
<keyword evidence="5 12" id="KW-0812">Transmembrane</keyword>
<keyword evidence="7 12" id="KW-1133">Transmembrane helix</keyword>
<feature type="region of interest" description="Disordered" evidence="11">
    <location>
        <begin position="51"/>
        <end position="267"/>
    </location>
</feature>
<name>A0AAW1XYA2_RUBAR</name>
<feature type="region of interest" description="Disordered" evidence="11">
    <location>
        <begin position="801"/>
        <end position="1044"/>
    </location>
</feature>
<feature type="compositionally biased region" description="Polar residues" evidence="11">
    <location>
        <begin position="945"/>
        <end position="957"/>
    </location>
</feature>
<dbReference type="EMBL" id="JBEDUW010000002">
    <property type="protein sequence ID" value="KAK9941557.1"/>
    <property type="molecule type" value="Genomic_DNA"/>
</dbReference>
<evidence type="ECO:0000256" key="4">
    <source>
        <dbReference type="ARBA" id="ARBA00022679"/>
    </source>
</evidence>
<feature type="compositionally biased region" description="Acidic residues" evidence="11">
    <location>
        <begin position="211"/>
        <end position="223"/>
    </location>
</feature>
<feature type="compositionally biased region" description="Polar residues" evidence="11">
    <location>
        <begin position="819"/>
        <end position="833"/>
    </location>
</feature>
<evidence type="ECO:0000313" key="13">
    <source>
        <dbReference type="EMBL" id="KAK9941557.1"/>
    </source>
</evidence>
<dbReference type="GO" id="GO:0005802">
    <property type="term" value="C:trans-Golgi network"/>
    <property type="evidence" value="ECO:0007669"/>
    <property type="project" value="TreeGrafter"/>
</dbReference>
<keyword evidence="8 12" id="KW-0472">Membrane</keyword>
<feature type="compositionally biased region" description="Basic and acidic residues" evidence="11">
    <location>
        <begin position="989"/>
        <end position="1006"/>
    </location>
</feature>
<dbReference type="InterPro" id="IPR029063">
    <property type="entry name" value="SAM-dependent_MTases_sf"/>
</dbReference>
<keyword evidence="6" id="KW-0735">Signal-anchor</keyword>
<dbReference type="SUPFAM" id="SSF53335">
    <property type="entry name" value="S-adenosyl-L-methionine-dependent methyltransferases"/>
    <property type="match status" value="2"/>
</dbReference>
<feature type="compositionally biased region" description="Polar residues" evidence="11">
    <location>
        <begin position="199"/>
        <end position="210"/>
    </location>
</feature>
<feature type="compositionally biased region" description="Basic and acidic residues" evidence="11">
    <location>
        <begin position="889"/>
        <end position="900"/>
    </location>
</feature>
<protein>
    <submittedName>
        <fullName evidence="13">Uncharacterized protein</fullName>
    </submittedName>
</protein>
<feature type="transmembrane region" description="Helical" evidence="12">
    <location>
        <begin position="12"/>
        <end position="36"/>
    </location>
</feature>
<dbReference type="InterPro" id="IPR004159">
    <property type="entry name" value="Put_SAM_MeTrfase"/>
</dbReference>
<evidence type="ECO:0000256" key="6">
    <source>
        <dbReference type="ARBA" id="ARBA00022968"/>
    </source>
</evidence>
<feature type="compositionally biased region" description="Polar residues" evidence="11">
    <location>
        <begin position="857"/>
        <end position="883"/>
    </location>
</feature>
<reference evidence="13 14" key="1">
    <citation type="journal article" date="2023" name="G3 (Bethesda)">
        <title>A chromosome-length genome assembly and annotation of blackberry (Rubus argutus, cv. 'Hillquist').</title>
        <authorList>
            <person name="Bruna T."/>
            <person name="Aryal R."/>
            <person name="Dudchenko O."/>
            <person name="Sargent D.J."/>
            <person name="Mead D."/>
            <person name="Buti M."/>
            <person name="Cavallini A."/>
            <person name="Hytonen T."/>
            <person name="Andres J."/>
            <person name="Pham M."/>
            <person name="Weisz D."/>
            <person name="Mascagni F."/>
            <person name="Usai G."/>
            <person name="Natali L."/>
            <person name="Bassil N."/>
            <person name="Fernandez G.E."/>
            <person name="Lomsadze A."/>
            <person name="Armour M."/>
            <person name="Olukolu B."/>
            <person name="Poorten T."/>
            <person name="Britton C."/>
            <person name="Davik J."/>
            <person name="Ashrafi H."/>
            <person name="Aiden E.L."/>
            <person name="Borodovsky M."/>
            <person name="Worthington M."/>
        </authorList>
    </citation>
    <scope>NUCLEOTIDE SEQUENCE [LARGE SCALE GENOMIC DNA]</scope>
    <source>
        <strain evidence="13">PI 553951</strain>
    </source>
</reference>
<dbReference type="PANTHER" id="PTHR10108:SF1141">
    <property type="entry name" value="METHYLTRANSFERASE PMT24-RELATED"/>
    <property type="match status" value="1"/>
</dbReference>
<keyword evidence="9" id="KW-0325">Glycoprotein</keyword>
<evidence type="ECO:0000256" key="10">
    <source>
        <dbReference type="ARBA" id="ARBA00060399"/>
    </source>
</evidence>
<dbReference type="CDD" id="cd02440">
    <property type="entry name" value="AdoMet_MTases"/>
    <property type="match status" value="1"/>
</dbReference>
<keyword evidence="3" id="KW-0489">Methyltransferase</keyword>
<comment type="caution">
    <text evidence="13">The sequence shown here is derived from an EMBL/GenBank/DDBJ whole genome shotgun (WGS) entry which is preliminary data.</text>
</comment>
<dbReference type="GO" id="GO:0008168">
    <property type="term" value="F:methyltransferase activity"/>
    <property type="evidence" value="ECO:0007669"/>
    <property type="project" value="UniProtKB-KW"/>
</dbReference>
<evidence type="ECO:0000256" key="1">
    <source>
        <dbReference type="ARBA" id="ARBA00004797"/>
    </source>
</evidence>
<dbReference type="Pfam" id="PF07893">
    <property type="entry name" value="DUF1668"/>
    <property type="match status" value="1"/>
</dbReference>
<dbReference type="Gene3D" id="2.120.10.80">
    <property type="entry name" value="Kelch-type beta propeller"/>
    <property type="match status" value="1"/>
</dbReference>
<evidence type="ECO:0000256" key="12">
    <source>
        <dbReference type="SAM" id="Phobius"/>
    </source>
</evidence>
<dbReference type="InterPro" id="IPR012871">
    <property type="entry name" value="DUF1668_ORYSA"/>
</dbReference>
<feature type="compositionally biased region" description="Polar residues" evidence="11">
    <location>
        <begin position="168"/>
        <end position="181"/>
    </location>
</feature>
<dbReference type="Pfam" id="PF03141">
    <property type="entry name" value="Methyltransf_29"/>
    <property type="match status" value="2"/>
</dbReference>
<evidence type="ECO:0000256" key="9">
    <source>
        <dbReference type="ARBA" id="ARBA00023180"/>
    </source>
</evidence>
<comment type="subcellular location">
    <subcellularLocation>
        <location evidence="10">Endomembrane system</location>
        <topology evidence="10">Single-pass type II membrane protein</topology>
    </subcellularLocation>
</comment>
<feature type="compositionally biased region" description="Basic and acidic residues" evidence="11">
    <location>
        <begin position="914"/>
        <end position="942"/>
    </location>
</feature>
<feature type="compositionally biased region" description="Basic and acidic residues" evidence="11">
    <location>
        <begin position="113"/>
        <end position="124"/>
    </location>
</feature>
<gene>
    <name evidence="13" type="ORF">M0R45_007260</name>
</gene>
<evidence type="ECO:0000256" key="7">
    <source>
        <dbReference type="ARBA" id="ARBA00022989"/>
    </source>
</evidence>
<evidence type="ECO:0000256" key="11">
    <source>
        <dbReference type="SAM" id="MobiDB-lite"/>
    </source>
</evidence>
<dbReference type="Gene3D" id="3.40.50.150">
    <property type="entry name" value="Vaccinia Virus protein VP39"/>
    <property type="match status" value="1"/>
</dbReference>
<dbReference type="FunFam" id="3.40.50.150:FF:000084">
    <property type="entry name" value="probable methyltransferase PMT23"/>
    <property type="match status" value="1"/>
</dbReference>
<comment type="similarity">
    <text evidence="2">Belongs to the methyltransferase superfamily.</text>
</comment>
<accession>A0AAW1XYA2</accession>
<dbReference type="InterPro" id="IPR015915">
    <property type="entry name" value="Kelch-typ_b-propeller"/>
</dbReference>
<dbReference type="Proteomes" id="UP001457282">
    <property type="component" value="Unassembled WGS sequence"/>
</dbReference>
<evidence type="ECO:0000256" key="8">
    <source>
        <dbReference type="ARBA" id="ARBA00023136"/>
    </source>
</evidence>
<feature type="compositionally biased region" description="Basic and acidic residues" evidence="11">
    <location>
        <begin position="803"/>
        <end position="812"/>
    </location>
</feature>
<evidence type="ECO:0000313" key="14">
    <source>
        <dbReference type="Proteomes" id="UP001457282"/>
    </source>
</evidence>
<dbReference type="PANTHER" id="PTHR10108">
    <property type="entry name" value="SAM-DEPENDENT METHYLTRANSFERASE"/>
    <property type="match status" value="1"/>
</dbReference>
<proteinExistence type="inferred from homology"/>
<comment type="pathway">
    <text evidence="1">tRNA modification; wybutosine-tRNA(Phe) biosynthesis.</text>
</comment>
<keyword evidence="14" id="KW-1185">Reference proteome</keyword>
<feature type="compositionally biased region" description="Polar residues" evidence="11">
    <location>
        <begin position="80"/>
        <end position="107"/>
    </location>
</feature>
<keyword evidence="4" id="KW-0808">Transferase</keyword>
<dbReference type="GO" id="GO:0032259">
    <property type="term" value="P:methylation"/>
    <property type="evidence" value="ECO:0007669"/>
    <property type="project" value="UniProtKB-KW"/>
</dbReference>
<dbReference type="GO" id="GO:0005768">
    <property type="term" value="C:endosome"/>
    <property type="evidence" value="ECO:0007669"/>
    <property type="project" value="TreeGrafter"/>
</dbReference>